<feature type="compositionally biased region" description="Basic and acidic residues" evidence="1">
    <location>
        <begin position="113"/>
        <end position="125"/>
    </location>
</feature>
<accession>A0A381TGU5</accession>
<gene>
    <name evidence="2" type="ORF">METZ01_LOCUS66007</name>
</gene>
<protein>
    <submittedName>
        <fullName evidence="2">Uncharacterized protein</fullName>
    </submittedName>
</protein>
<proteinExistence type="predicted"/>
<dbReference type="AlphaFoldDB" id="A0A381TGU5"/>
<feature type="region of interest" description="Disordered" evidence="1">
    <location>
        <begin position="95"/>
        <end position="125"/>
    </location>
</feature>
<dbReference type="EMBL" id="UINC01004278">
    <property type="protein sequence ID" value="SVA13153.1"/>
    <property type="molecule type" value="Genomic_DNA"/>
</dbReference>
<evidence type="ECO:0000256" key="1">
    <source>
        <dbReference type="SAM" id="MobiDB-lite"/>
    </source>
</evidence>
<organism evidence="2">
    <name type="scientific">marine metagenome</name>
    <dbReference type="NCBI Taxonomy" id="408172"/>
    <lineage>
        <taxon>unclassified sequences</taxon>
        <taxon>metagenomes</taxon>
        <taxon>ecological metagenomes</taxon>
    </lineage>
</organism>
<feature type="compositionally biased region" description="Basic and acidic residues" evidence="1">
    <location>
        <begin position="1"/>
        <end position="19"/>
    </location>
</feature>
<feature type="region of interest" description="Disordered" evidence="1">
    <location>
        <begin position="1"/>
        <end position="32"/>
    </location>
</feature>
<sequence>MEPPSRDVRRFAAEPHFDPDTLPTSLDGGPPTSFAACISGQFPASLLESVDLPAGNSPDPLQALLAQHQALLAERPLPELLDGASMLVPPLPPGEFATPVTGDTDLLPPVMKADSKLRSDRRSDD</sequence>
<reference evidence="2" key="1">
    <citation type="submission" date="2018-05" db="EMBL/GenBank/DDBJ databases">
        <authorList>
            <person name="Lanie J.A."/>
            <person name="Ng W.-L."/>
            <person name="Kazmierczak K.M."/>
            <person name="Andrzejewski T.M."/>
            <person name="Davidsen T.M."/>
            <person name="Wayne K.J."/>
            <person name="Tettelin H."/>
            <person name="Glass J.I."/>
            <person name="Rusch D."/>
            <person name="Podicherti R."/>
            <person name="Tsui H.-C.T."/>
            <person name="Winkler M.E."/>
        </authorList>
    </citation>
    <scope>NUCLEOTIDE SEQUENCE</scope>
</reference>
<evidence type="ECO:0000313" key="2">
    <source>
        <dbReference type="EMBL" id="SVA13153.1"/>
    </source>
</evidence>
<name>A0A381TGU5_9ZZZZ</name>